<organism evidence="2 3">
    <name type="scientific">Ceratocystis lukuohia</name>
    <dbReference type="NCBI Taxonomy" id="2019550"/>
    <lineage>
        <taxon>Eukaryota</taxon>
        <taxon>Fungi</taxon>
        <taxon>Dikarya</taxon>
        <taxon>Ascomycota</taxon>
        <taxon>Pezizomycotina</taxon>
        <taxon>Sordariomycetes</taxon>
        <taxon>Hypocreomycetidae</taxon>
        <taxon>Microascales</taxon>
        <taxon>Ceratocystidaceae</taxon>
        <taxon>Ceratocystis</taxon>
    </lineage>
</organism>
<evidence type="ECO:0000313" key="3">
    <source>
        <dbReference type="Proteomes" id="UP001610728"/>
    </source>
</evidence>
<proteinExistence type="predicted"/>
<accession>A0ABR4ML39</accession>
<keyword evidence="1" id="KW-0732">Signal</keyword>
<dbReference type="GeneID" id="98117272"/>
<dbReference type="EMBL" id="JABSNW010000003">
    <property type="protein sequence ID" value="KAL2888954.1"/>
    <property type="molecule type" value="Genomic_DNA"/>
</dbReference>
<dbReference type="RefSeq" id="XP_070860134.1">
    <property type="nucleotide sequence ID" value="XM_071000422.1"/>
</dbReference>
<feature type="chain" id="PRO_5046696175" evidence="1">
    <location>
        <begin position="18"/>
        <end position="284"/>
    </location>
</feature>
<evidence type="ECO:0000256" key="1">
    <source>
        <dbReference type="SAM" id="SignalP"/>
    </source>
</evidence>
<name>A0ABR4ML39_9PEZI</name>
<sequence>MILHHLLHIVTFPWTRGRGPSPTNGIQPTQVAGLDPTNTGTVAEVIETAIVAETDDPYDPDYLSQHGYMVLKKEHGGVFIGSGGYSWDINKPVLKLYIDVKRQVTTIPENNLRYEKASNENLEVHDIFQAVCHQQNVQFDDMRWIVMDVDDPFIYTAIRNYRIRNGLEQNEEIIVTPDHIGWKIFYETVYYAHASKMVPSAQIDKIIVRRRQREMYTGRYSAVVADVIIFSIKTSPPENESSDIDPIDAHEAELADEAALNNAMDDADDALKAELLASKFGWKP</sequence>
<evidence type="ECO:0000313" key="2">
    <source>
        <dbReference type="EMBL" id="KAL2888954.1"/>
    </source>
</evidence>
<keyword evidence="3" id="KW-1185">Reference proteome</keyword>
<feature type="signal peptide" evidence="1">
    <location>
        <begin position="1"/>
        <end position="17"/>
    </location>
</feature>
<dbReference type="Proteomes" id="UP001610728">
    <property type="component" value="Unassembled WGS sequence"/>
</dbReference>
<gene>
    <name evidence="2" type="ORF">HOO65_030455</name>
</gene>
<reference evidence="2 3" key="1">
    <citation type="submission" date="2020-05" db="EMBL/GenBank/DDBJ databases">
        <title>Ceratocystis lukuohia genome.</title>
        <authorList>
            <person name="Harrington T.C."/>
            <person name="Kim K."/>
            <person name="Mayers C.G."/>
        </authorList>
    </citation>
    <scope>NUCLEOTIDE SEQUENCE [LARGE SCALE GENOMIC DNA]</scope>
    <source>
        <strain evidence="2 3">C4212</strain>
    </source>
</reference>
<protein>
    <submittedName>
        <fullName evidence="2">Uncharacterized protein</fullName>
    </submittedName>
</protein>
<comment type="caution">
    <text evidence="2">The sequence shown here is derived from an EMBL/GenBank/DDBJ whole genome shotgun (WGS) entry which is preliminary data.</text>
</comment>